<dbReference type="EMBL" id="DVKQ01000087">
    <property type="protein sequence ID" value="HIT38135.1"/>
    <property type="molecule type" value="Genomic_DNA"/>
</dbReference>
<dbReference type="InterPro" id="IPR023631">
    <property type="entry name" value="Amidase_dom"/>
</dbReference>
<proteinExistence type="inferred from homology"/>
<dbReference type="GO" id="GO:0050567">
    <property type="term" value="F:glutaminyl-tRNA synthase (glutamine-hydrolyzing) activity"/>
    <property type="evidence" value="ECO:0007669"/>
    <property type="project" value="UniProtKB-UniRule"/>
</dbReference>
<dbReference type="PANTHER" id="PTHR11895">
    <property type="entry name" value="TRANSAMIDASE"/>
    <property type="match status" value="1"/>
</dbReference>
<evidence type="ECO:0000313" key="10">
    <source>
        <dbReference type="EMBL" id="HIT38135.1"/>
    </source>
</evidence>
<dbReference type="AlphaFoldDB" id="A0A9D1GBG5"/>
<evidence type="ECO:0000256" key="4">
    <source>
        <dbReference type="ARBA" id="ARBA00022840"/>
    </source>
</evidence>
<comment type="catalytic activity">
    <reaction evidence="7 8">
        <text>L-glutamyl-tRNA(Gln) + L-glutamine + ATP + H2O = L-glutaminyl-tRNA(Gln) + L-glutamate + ADP + phosphate + H(+)</text>
        <dbReference type="Rhea" id="RHEA:17521"/>
        <dbReference type="Rhea" id="RHEA-COMP:9681"/>
        <dbReference type="Rhea" id="RHEA-COMP:9684"/>
        <dbReference type="ChEBI" id="CHEBI:15377"/>
        <dbReference type="ChEBI" id="CHEBI:15378"/>
        <dbReference type="ChEBI" id="CHEBI:29985"/>
        <dbReference type="ChEBI" id="CHEBI:30616"/>
        <dbReference type="ChEBI" id="CHEBI:43474"/>
        <dbReference type="ChEBI" id="CHEBI:58359"/>
        <dbReference type="ChEBI" id="CHEBI:78520"/>
        <dbReference type="ChEBI" id="CHEBI:78521"/>
        <dbReference type="ChEBI" id="CHEBI:456216"/>
        <dbReference type="EC" id="6.3.5.7"/>
    </reaction>
</comment>
<dbReference type="NCBIfam" id="TIGR00132">
    <property type="entry name" value="gatA"/>
    <property type="match status" value="1"/>
</dbReference>
<evidence type="ECO:0000259" key="9">
    <source>
        <dbReference type="Pfam" id="PF01425"/>
    </source>
</evidence>
<comment type="subunit">
    <text evidence="8">Heterotrimer of A, B and C subunits.</text>
</comment>
<dbReference type="PANTHER" id="PTHR11895:SF151">
    <property type="entry name" value="GLUTAMYL-TRNA(GLN) AMIDOTRANSFERASE SUBUNIT A"/>
    <property type="match status" value="1"/>
</dbReference>
<dbReference type="Gene3D" id="3.90.1300.10">
    <property type="entry name" value="Amidase signature (AS) domain"/>
    <property type="match status" value="1"/>
</dbReference>
<keyword evidence="5 8" id="KW-0648">Protein biosynthesis</keyword>
<keyword evidence="2 8" id="KW-0436">Ligase</keyword>
<feature type="domain" description="Amidase" evidence="9">
    <location>
        <begin position="25"/>
        <end position="461"/>
    </location>
</feature>
<comment type="similarity">
    <text evidence="1 8">Belongs to the amidase family. GatA subfamily.</text>
</comment>
<gene>
    <name evidence="8 10" type="primary">gatA</name>
    <name evidence="10" type="ORF">IAB59_06650</name>
</gene>
<dbReference type="HAMAP" id="MF_00120">
    <property type="entry name" value="GatA"/>
    <property type="match status" value="1"/>
</dbReference>
<evidence type="ECO:0000256" key="8">
    <source>
        <dbReference type="HAMAP-Rule" id="MF_00120"/>
    </source>
</evidence>
<dbReference type="GO" id="GO:0030956">
    <property type="term" value="C:glutamyl-tRNA(Gln) amidotransferase complex"/>
    <property type="evidence" value="ECO:0007669"/>
    <property type="project" value="InterPro"/>
</dbReference>
<dbReference type="Pfam" id="PF01425">
    <property type="entry name" value="Amidase"/>
    <property type="match status" value="1"/>
</dbReference>
<dbReference type="InterPro" id="IPR004412">
    <property type="entry name" value="GatA"/>
</dbReference>
<protein>
    <recommendedName>
        <fullName evidence="8">Glutamyl-tRNA(Gln) amidotransferase subunit A</fullName>
        <shortName evidence="8">Glu-ADT subunit A</shortName>
        <ecNumber evidence="8">6.3.5.7</ecNumber>
    </recommendedName>
</protein>
<evidence type="ECO:0000256" key="5">
    <source>
        <dbReference type="ARBA" id="ARBA00022917"/>
    </source>
</evidence>
<feature type="active site" description="Charge relay system" evidence="8">
    <location>
        <position position="149"/>
    </location>
</feature>
<evidence type="ECO:0000256" key="2">
    <source>
        <dbReference type="ARBA" id="ARBA00022598"/>
    </source>
</evidence>
<dbReference type="InterPro" id="IPR036928">
    <property type="entry name" value="AS_sf"/>
</dbReference>
<reference evidence="10" key="1">
    <citation type="submission" date="2020-10" db="EMBL/GenBank/DDBJ databases">
        <authorList>
            <person name="Gilroy R."/>
        </authorList>
    </citation>
    <scope>NUCLEOTIDE SEQUENCE</scope>
    <source>
        <strain evidence="10">CHK195-26880</strain>
    </source>
</reference>
<feature type="active site" description="Charge relay system" evidence="8">
    <location>
        <position position="74"/>
    </location>
</feature>
<evidence type="ECO:0000256" key="7">
    <source>
        <dbReference type="ARBA" id="ARBA00047407"/>
    </source>
</evidence>
<dbReference type="PROSITE" id="PS00571">
    <property type="entry name" value="AMIDASES"/>
    <property type="match status" value="1"/>
</dbReference>
<feature type="active site" description="Acyl-ester intermediate" evidence="8">
    <location>
        <position position="173"/>
    </location>
</feature>
<accession>A0A9D1GBG5</accession>
<dbReference type="Proteomes" id="UP000886833">
    <property type="component" value="Unassembled WGS sequence"/>
</dbReference>
<evidence type="ECO:0000256" key="6">
    <source>
        <dbReference type="ARBA" id="ARBA00025295"/>
    </source>
</evidence>
<dbReference type="GO" id="GO:0005524">
    <property type="term" value="F:ATP binding"/>
    <property type="evidence" value="ECO:0007669"/>
    <property type="project" value="UniProtKB-KW"/>
</dbReference>
<organism evidence="10 11">
    <name type="scientific">Candidatus Onthousia faecipullorum</name>
    <dbReference type="NCBI Taxonomy" id="2840887"/>
    <lineage>
        <taxon>Bacteria</taxon>
        <taxon>Bacillati</taxon>
        <taxon>Bacillota</taxon>
        <taxon>Bacilli</taxon>
        <taxon>Candidatus Onthousia</taxon>
    </lineage>
</organism>
<name>A0A9D1GBG5_9FIRM</name>
<evidence type="ECO:0000256" key="3">
    <source>
        <dbReference type="ARBA" id="ARBA00022741"/>
    </source>
</evidence>
<comment type="caution">
    <text evidence="10">The sequence shown here is derived from an EMBL/GenBank/DDBJ whole genome shotgun (WGS) entry which is preliminary data.</text>
</comment>
<evidence type="ECO:0000313" key="11">
    <source>
        <dbReference type="Proteomes" id="UP000886833"/>
    </source>
</evidence>
<sequence>MSKYLDLSIKEIHELLVEKKITPLDLVEEALSRIEAAKDLNAFITINDKVREEAKTLGEVDPDNIFFGIPIAIKDNIVTKDLKTTCASHILDNFIPIYDATVVEKIKEAKMLIIGKANMDEFAMGSTSETSYFGAPLNPLDKTRVTGGSSGGSAAAISGGLVPLALGTDTGGSIRQPASYTGIVGMKPTYGRVSRYGLVAFASSLDQIGPMTRTVYENAALLNILVGEDERDLTSVNKDKEDFTRFIGEDIKGMKIALPKYFISEIVDEEISVRIKEVISFLKDKGAIVDIVDMKYLDTAVNLYQIIAMAEASSNLARFDGVRYGFRASDVDSVDSMYGKTRGEGFGDEVKRRIMVGSYILSGENAKIYYDKALMVRDDITKEFNRIFKDYDLIIGPTTTRVAPMLGITKDDPHKSFMDDVLVIPVNMAGLPGLNVPVGSNSEGLPIGLHIIGKAFDEATIYRLASFIEEVF</sequence>
<dbReference type="GO" id="GO:0006412">
    <property type="term" value="P:translation"/>
    <property type="evidence" value="ECO:0007669"/>
    <property type="project" value="UniProtKB-UniRule"/>
</dbReference>
<reference evidence="10" key="2">
    <citation type="journal article" date="2021" name="PeerJ">
        <title>Extensive microbial diversity within the chicken gut microbiome revealed by metagenomics and culture.</title>
        <authorList>
            <person name="Gilroy R."/>
            <person name="Ravi A."/>
            <person name="Getino M."/>
            <person name="Pursley I."/>
            <person name="Horton D.L."/>
            <person name="Alikhan N.F."/>
            <person name="Baker D."/>
            <person name="Gharbi K."/>
            <person name="Hall N."/>
            <person name="Watson M."/>
            <person name="Adriaenssens E.M."/>
            <person name="Foster-Nyarko E."/>
            <person name="Jarju S."/>
            <person name="Secka A."/>
            <person name="Antonio M."/>
            <person name="Oren A."/>
            <person name="Chaudhuri R.R."/>
            <person name="La Ragione R."/>
            <person name="Hildebrand F."/>
            <person name="Pallen M.J."/>
        </authorList>
    </citation>
    <scope>NUCLEOTIDE SEQUENCE</scope>
    <source>
        <strain evidence="10">CHK195-26880</strain>
    </source>
</reference>
<evidence type="ECO:0000256" key="1">
    <source>
        <dbReference type="ARBA" id="ARBA00008069"/>
    </source>
</evidence>
<dbReference type="InterPro" id="IPR020556">
    <property type="entry name" value="Amidase_CS"/>
</dbReference>
<dbReference type="InterPro" id="IPR000120">
    <property type="entry name" value="Amidase"/>
</dbReference>
<keyword evidence="3 8" id="KW-0547">Nucleotide-binding</keyword>
<dbReference type="SUPFAM" id="SSF75304">
    <property type="entry name" value="Amidase signature (AS) enzymes"/>
    <property type="match status" value="1"/>
</dbReference>
<comment type="function">
    <text evidence="6 8">Allows the formation of correctly charged Gln-tRNA(Gln) through the transamidation of misacylated Glu-tRNA(Gln) in organisms which lack glutaminyl-tRNA synthetase. The reaction takes place in the presence of glutamine and ATP through an activated gamma-phospho-Glu-tRNA(Gln).</text>
</comment>
<keyword evidence="4 8" id="KW-0067">ATP-binding</keyword>
<dbReference type="EC" id="6.3.5.7" evidence="8"/>